<evidence type="ECO:0000256" key="1">
    <source>
        <dbReference type="SAM" id="SignalP"/>
    </source>
</evidence>
<keyword evidence="1" id="KW-0732">Signal</keyword>
<dbReference type="SMART" id="SM00867">
    <property type="entry name" value="YceI"/>
    <property type="match status" value="1"/>
</dbReference>
<dbReference type="Pfam" id="PF04264">
    <property type="entry name" value="YceI"/>
    <property type="match status" value="1"/>
</dbReference>
<dbReference type="RefSeq" id="WP_171833251.1">
    <property type="nucleotide sequence ID" value="NZ_CP053708.1"/>
</dbReference>
<evidence type="ECO:0000313" key="3">
    <source>
        <dbReference type="EMBL" id="QKE91225.1"/>
    </source>
</evidence>
<name>A0A6M8HSK1_9PROT</name>
<dbReference type="Proteomes" id="UP000500767">
    <property type="component" value="Chromosome"/>
</dbReference>
<dbReference type="InterPro" id="IPR036761">
    <property type="entry name" value="TTHA0802/YceI-like_sf"/>
</dbReference>
<reference evidence="3 4" key="1">
    <citation type="journal article" date="2014" name="World J. Microbiol. Biotechnol.">
        <title>Biodiversity and physiological characteristics of Antarctic and Arctic lichens-associated bacteria.</title>
        <authorList>
            <person name="Lee Y.M."/>
            <person name="Kim E.H."/>
            <person name="Lee H.K."/>
            <person name="Hong S.G."/>
        </authorList>
    </citation>
    <scope>NUCLEOTIDE SEQUENCE [LARGE SCALE GENOMIC DNA]</scope>
    <source>
        <strain evidence="3 4">PAMC 26569</strain>
    </source>
</reference>
<gene>
    <name evidence="3" type="ORF">HN018_15285</name>
</gene>
<feature type="chain" id="PRO_5027093601" evidence="1">
    <location>
        <begin position="24"/>
        <end position="204"/>
    </location>
</feature>
<proteinExistence type="predicted"/>
<protein>
    <submittedName>
        <fullName evidence="3">Polyisoprenoid-binding protein</fullName>
    </submittedName>
</protein>
<evidence type="ECO:0000313" key="4">
    <source>
        <dbReference type="Proteomes" id="UP000500767"/>
    </source>
</evidence>
<dbReference type="EMBL" id="CP053708">
    <property type="protein sequence ID" value="QKE91225.1"/>
    <property type="molecule type" value="Genomic_DNA"/>
</dbReference>
<feature type="domain" description="Lipid/polyisoprenoid-binding YceI-like" evidence="2">
    <location>
        <begin position="37"/>
        <end position="201"/>
    </location>
</feature>
<dbReference type="KEGG" id="lck:HN018_15285"/>
<dbReference type="PANTHER" id="PTHR34406:SF1">
    <property type="entry name" value="PROTEIN YCEI"/>
    <property type="match status" value="1"/>
</dbReference>
<feature type="signal peptide" evidence="1">
    <location>
        <begin position="1"/>
        <end position="23"/>
    </location>
</feature>
<dbReference type="SUPFAM" id="SSF101874">
    <property type="entry name" value="YceI-like"/>
    <property type="match status" value="1"/>
</dbReference>
<dbReference type="PANTHER" id="PTHR34406">
    <property type="entry name" value="PROTEIN YCEI"/>
    <property type="match status" value="1"/>
</dbReference>
<dbReference type="Gene3D" id="2.40.128.110">
    <property type="entry name" value="Lipid/polyisoprenoid-binding, YceI-like"/>
    <property type="match status" value="1"/>
</dbReference>
<accession>A0A6M8HSK1</accession>
<organism evidence="3 4">
    <name type="scientific">Lichenicola cladoniae</name>
    <dbReference type="NCBI Taxonomy" id="1484109"/>
    <lineage>
        <taxon>Bacteria</taxon>
        <taxon>Pseudomonadati</taxon>
        <taxon>Pseudomonadota</taxon>
        <taxon>Alphaproteobacteria</taxon>
        <taxon>Acetobacterales</taxon>
        <taxon>Acetobacteraceae</taxon>
        <taxon>Lichenicola</taxon>
    </lineage>
</organism>
<dbReference type="InterPro" id="IPR007372">
    <property type="entry name" value="Lipid/polyisoprenoid-bd_YceI"/>
</dbReference>
<sequence length="204" mass="21158">MKTTLITATAALALTFGLGTAFAQSASHEPSAVKSGTYSVEPGHTQVGFSLLHLGFSYYSGVFSNVSGTLTLDASNPTASKLDVTIPIESVATTSSKLDAELKGADWFDAAKYPTATFTSTSVVTMGKDGAKITGNLTLHGVTRPETLTAHFVGAGINPLDKKYTVGFEATGTIKRSEFGVKTYVPLVGDAVRLTIAGAFELPG</sequence>
<evidence type="ECO:0000259" key="2">
    <source>
        <dbReference type="SMART" id="SM00867"/>
    </source>
</evidence>
<dbReference type="AlphaFoldDB" id="A0A6M8HSK1"/>
<keyword evidence="4" id="KW-1185">Reference proteome</keyword>